<evidence type="ECO:0000256" key="3">
    <source>
        <dbReference type="ARBA" id="ARBA00022475"/>
    </source>
</evidence>
<evidence type="ECO:0000256" key="1">
    <source>
        <dbReference type="ARBA" id="ARBA00004141"/>
    </source>
</evidence>
<dbReference type="PANTHER" id="PTHR37468">
    <property type="entry name" value="SULFATE TRANSPORTER CYSZ"/>
    <property type="match status" value="1"/>
</dbReference>
<reference evidence="12 13" key="1">
    <citation type="submission" date="2018-05" db="EMBL/GenBank/DDBJ databases">
        <title>Salinimonas sp. HMF8227 Genome sequencing and assembly.</title>
        <authorList>
            <person name="Kang H."/>
            <person name="Kang J."/>
            <person name="Cha I."/>
            <person name="Kim H."/>
            <person name="Joh K."/>
        </authorList>
    </citation>
    <scope>NUCLEOTIDE SEQUENCE [LARGE SCALE GENOMIC DNA]</scope>
    <source>
        <strain evidence="12 13">HMF8227</strain>
    </source>
</reference>
<dbReference type="InterPro" id="IPR050480">
    <property type="entry name" value="CysZ-like"/>
</dbReference>
<keyword evidence="10 11" id="KW-0198">Cysteine biosynthesis</keyword>
<evidence type="ECO:0000256" key="5">
    <source>
        <dbReference type="ARBA" id="ARBA00022605"/>
    </source>
</evidence>
<comment type="subcellular location">
    <subcellularLocation>
        <location evidence="11">Cell inner membrane</location>
        <topology evidence="11">Multi-pass membrane protein</topology>
    </subcellularLocation>
    <subcellularLocation>
        <location evidence="1">Membrane</location>
        <topology evidence="1">Multi-pass membrane protein</topology>
    </subcellularLocation>
</comment>
<organism evidence="12 13">
    <name type="scientific">Saliniradius amylolyticus</name>
    <dbReference type="NCBI Taxonomy" id="2183582"/>
    <lineage>
        <taxon>Bacteria</taxon>
        <taxon>Pseudomonadati</taxon>
        <taxon>Pseudomonadota</taxon>
        <taxon>Gammaproteobacteria</taxon>
        <taxon>Alteromonadales</taxon>
        <taxon>Alteromonadaceae</taxon>
        <taxon>Saliniradius</taxon>
    </lineage>
</organism>
<evidence type="ECO:0000256" key="8">
    <source>
        <dbReference type="ARBA" id="ARBA00023032"/>
    </source>
</evidence>
<dbReference type="AlphaFoldDB" id="A0A2S2E3J4"/>
<dbReference type="PANTHER" id="PTHR37468:SF1">
    <property type="entry name" value="SULFATE TRANSPORTER CYSZ"/>
    <property type="match status" value="1"/>
</dbReference>
<dbReference type="Pfam" id="PF07264">
    <property type="entry name" value="EI24"/>
    <property type="match status" value="1"/>
</dbReference>
<evidence type="ECO:0000256" key="9">
    <source>
        <dbReference type="ARBA" id="ARBA00023136"/>
    </source>
</evidence>
<dbReference type="EMBL" id="CP029347">
    <property type="protein sequence ID" value="AWL12218.1"/>
    <property type="molecule type" value="Genomic_DNA"/>
</dbReference>
<evidence type="ECO:0000256" key="11">
    <source>
        <dbReference type="HAMAP-Rule" id="MF_00468"/>
    </source>
</evidence>
<feature type="transmembrane region" description="Helical" evidence="11">
    <location>
        <begin position="53"/>
        <end position="69"/>
    </location>
</feature>
<evidence type="ECO:0000313" key="12">
    <source>
        <dbReference type="EMBL" id="AWL12218.1"/>
    </source>
</evidence>
<dbReference type="GO" id="GO:0005886">
    <property type="term" value="C:plasma membrane"/>
    <property type="evidence" value="ECO:0007669"/>
    <property type="project" value="UniProtKB-SubCell"/>
</dbReference>
<name>A0A2S2E3J4_9ALTE</name>
<evidence type="ECO:0000256" key="4">
    <source>
        <dbReference type="ARBA" id="ARBA00022519"/>
    </source>
</evidence>
<evidence type="ECO:0000256" key="10">
    <source>
        <dbReference type="ARBA" id="ARBA00023192"/>
    </source>
</evidence>
<dbReference type="RefSeq" id="WP_109339813.1">
    <property type="nucleotide sequence ID" value="NZ_CP029347.1"/>
</dbReference>
<accession>A0A2S2E3J4</accession>
<gene>
    <name evidence="11" type="primary">cysZ</name>
    <name evidence="12" type="ORF">HMF8227_01745</name>
</gene>
<keyword evidence="7 11" id="KW-1133">Transmembrane helix</keyword>
<keyword evidence="5 11" id="KW-0028">Amino-acid biosynthesis</keyword>
<keyword evidence="8 11" id="KW-0764">Sulfate transport</keyword>
<feature type="transmembrane region" description="Helical" evidence="11">
    <location>
        <begin position="75"/>
        <end position="100"/>
    </location>
</feature>
<comment type="similarity">
    <text evidence="11">Belongs to the CysZ family.</text>
</comment>
<dbReference type="Proteomes" id="UP000245728">
    <property type="component" value="Chromosome"/>
</dbReference>
<dbReference type="KEGG" id="salh:HMF8227_01745"/>
<dbReference type="HAMAP" id="MF_00468">
    <property type="entry name" value="CysZ"/>
    <property type="match status" value="1"/>
</dbReference>
<evidence type="ECO:0000256" key="7">
    <source>
        <dbReference type="ARBA" id="ARBA00022989"/>
    </source>
</evidence>
<keyword evidence="6 11" id="KW-0812">Transmembrane</keyword>
<evidence type="ECO:0000313" key="13">
    <source>
        <dbReference type="Proteomes" id="UP000245728"/>
    </source>
</evidence>
<dbReference type="InterPro" id="IPR022985">
    <property type="entry name" value="Sulfate_CysZ"/>
</dbReference>
<evidence type="ECO:0000256" key="6">
    <source>
        <dbReference type="ARBA" id="ARBA00022692"/>
    </source>
</evidence>
<keyword evidence="9 11" id="KW-0472">Membrane</keyword>
<feature type="transmembrane region" description="Helical" evidence="11">
    <location>
        <begin position="206"/>
        <end position="239"/>
    </location>
</feature>
<protein>
    <recommendedName>
        <fullName evidence="11">Sulfate transporter CysZ</fullName>
    </recommendedName>
</protein>
<sequence>MQTQPKSGPAYFMQGFDLIFTKGLKRFVFIPLMVNLLLFSVAFYYLFQQIDPAINWVLGFIPGFLSWLRDALIYILWPLAVLMILVTFSYLFTTIANFIAAPFNGMLAEKVEKKLSGRTLNDEGLVGLMKDVPRTVGREWTKLVYYIPRAIGFLILWFLLPVVGQIIWFIFTAWMMAIQYLDYPFDNHKVTFREMRNQLSRRKGKSIGFGATVALFSMIPIVNFLVMPVAVCGATAMWVDEIRKDTL</sequence>
<keyword evidence="4 11" id="KW-0997">Cell inner membrane</keyword>
<dbReference type="GO" id="GO:0009675">
    <property type="term" value="F:high-affinity sulfate:proton symporter activity"/>
    <property type="evidence" value="ECO:0007669"/>
    <property type="project" value="TreeGrafter"/>
</dbReference>
<dbReference type="GO" id="GO:0000103">
    <property type="term" value="P:sulfate assimilation"/>
    <property type="evidence" value="ECO:0007669"/>
    <property type="project" value="InterPro"/>
</dbReference>
<dbReference type="OrthoDB" id="5292355at2"/>
<comment type="function">
    <text evidence="11">High affinity, high specificity proton-dependent sulfate transporter, which mediates sulfate uptake. Provides the sulfur source for the cysteine synthesis pathway.</text>
</comment>
<keyword evidence="13" id="KW-1185">Reference proteome</keyword>
<proteinExistence type="inferred from homology"/>
<dbReference type="InterPro" id="IPR059112">
    <property type="entry name" value="CysZ/EI24"/>
</dbReference>
<evidence type="ECO:0000256" key="2">
    <source>
        <dbReference type="ARBA" id="ARBA00022448"/>
    </source>
</evidence>
<feature type="transmembrane region" description="Helical" evidence="11">
    <location>
        <begin position="27"/>
        <end position="46"/>
    </location>
</feature>
<keyword evidence="2 11" id="KW-0813">Transport</keyword>
<dbReference type="NCBIfam" id="NF003433">
    <property type="entry name" value="PRK04949.1"/>
    <property type="match status" value="1"/>
</dbReference>
<dbReference type="GO" id="GO:0019344">
    <property type="term" value="P:cysteine biosynthetic process"/>
    <property type="evidence" value="ECO:0007669"/>
    <property type="project" value="UniProtKB-UniRule"/>
</dbReference>
<keyword evidence="3 11" id="KW-1003">Cell membrane</keyword>